<dbReference type="RefSeq" id="WP_207679985.1">
    <property type="nucleotide sequence ID" value="NZ_CP061800.1"/>
</dbReference>
<dbReference type="SUPFAM" id="SSF56112">
    <property type="entry name" value="Protein kinase-like (PK-like)"/>
    <property type="match status" value="1"/>
</dbReference>
<keyword evidence="3" id="KW-1185">Reference proteome</keyword>
<dbReference type="EMBL" id="CP061800">
    <property type="protein sequence ID" value="QTA92752.1"/>
    <property type="molecule type" value="Genomic_DNA"/>
</dbReference>
<dbReference type="Gene3D" id="3.40.50.300">
    <property type="entry name" value="P-loop containing nucleotide triphosphate hydrolases"/>
    <property type="match status" value="1"/>
</dbReference>
<dbReference type="Pfam" id="PF01636">
    <property type="entry name" value="APH"/>
    <property type="match status" value="1"/>
</dbReference>
<evidence type="ECO:0000313" key="2">
    <source>
        <dbReference type="EMBL" id="QTA92752.1"/>
    </source>
</evidence>
<dbReference type="InterPro" id="IPR011009">
    <property type="entry name" value="Kinase-like_dom_sf"/>
</dbReference>
<dbReference type="KEGG" id="dmm:dnm_088410"/>
<dbReference type="PANTHER" id="PTHR43883:SF1">
    <property type="entry name" value="GLUCONOKINASE"/>
    <property type="match status" value="1"/>
</dbReference>
<gene>
    <name evidence="2" type="ORF">dnm_088410</name>
</gene>
<protein>
    <submittedName>
        <fullName evidence="2">APH domain-containing protein</fullName>
    </submittedName>
</protein>
<dbReference type="InterPro" id="IPR002575">
    <property type="entry name" value="Aminoglycoside_PTrfase"/>
</dbReference>
<dbReference type="Proteomes" id="UP000663722">
    <property type="component" value="Chromosome"/>
</dbReference>
<dbReference type="PANTHER" id="PTHR43883">
    <property type="entry name" value="SLR0207 PROTEIN"/>
    <property type="match status" value="1"/>
</dbReference>
<dbReference type="Pfam" id="PF13671">
    <property type="entry name" value="AAA_33"/>
    <property type="match status" value="1"/>
</dbReference>
<dbReference type="Gene3D" id="3.90.1200.10">
    <property type="match status" value="1"/>
</dbReference>
<sequence length="528" mass="61268">MKAQHQTKIFQAMKSPDFYPHPVTSLEERETHISKVFLTGSYVYKIKKAVNLEFLDFTSLEKRLHFCQQELVLNRRLAPDVYLDVVPITFSQGRYSLGGNGPPVEYAVKMRQLPDDRAMKGLLGKSEIDKKVIEELARVLAEFYSQASTGERVNAVGTWETIQANCEENFSLSERFAGKLFDERIFQIVRAASRSFLRRRKALFQHRIEHGKIRDCHGDLRTDHIYFTDDGIRIIDCIEFNERFRYQDITCDLAFLTMGLDYEGFPQFSQQLLSAYVEHTDDHDVFVLLDFYKCYRAFVRCKVNCFRIEQGGLDEQERNDLIRETEKYLDFASRYALQFTRPTLWIVCGMPASGKSTVSEELAKAFEIKVFHSDIVRKELFSATPDDSGVVPFGEGIYSVLATSFTYGKLLLLAQEEIDRGNSVILDATYSSERWRTEASRLAKDHDVNIIFAECVASDDLLKERLRKRETTSSVSDARIHHFEQFRKRYEPLKELQDEIHIQVDTEKPLGECMKQILSSYKTGNWKY</sequence>
<organism evidence="2 3">
    <name type="scientific">Desulfonema magnum</name>
    <dbReference type="NCBI Taxonomy" id="45655"/>
    <lineage>
        <taxon>Bacteria</taxon>
        <taxon>Pseudomonadati</taxon>
        <taxon>Thermodesulfobacteriota</taxon>
        <taxon>Desulfobacteria</taxon>
        <taxon>Desulfobacterales</taxon>
        <taxon>Desulfococcaceae</taxon>
        <taxon>Desulfonema</taxon>
    </lineage>
</organism>
<name>A0A975BWQ2_9BACT</name>
<evidence type="ECO:0000313" key="3">
    <source>
        <dbReference type="Proteomes" id="UP000663722"/>
    </source>
</evidence>
<reference evidence="2" key="1">
    <citation type="journal article" date="2021" name="Microb. Physiol.">
        <title>Proteogenomic Insights into the Physiology of Marine, Sulfate-Reducing, Filamentous Desulfonema limicola and Desulfonema magnum.</title>
        <authorList>
            <person name="Schnaars V."/>
            <person name="Wohlbrand L."/>
            <person name="Scheve S."/>
            <person name="Hinrichs C."/>
            <person name="Reinhardt R."/>
            <person name="Rabus R."/>
        </authorList>
    </citation>
    <scope>NUCLEOTIDE SEQUENCE</scope>
    <source>
        <strain evidence="2">4be13</strain>
    </source>
</reference>
<dbReference type="SUPFAM" id="SSF52540">
    <property type="entry name" value="P-loop containing nucleoside triphosphate hydrolases"/>
    <property type="match status" value="1"/>
</dbReference>
<evidence type="ECO:0000259" key="1">
    <source>
        <dbReference type="Pfam" id="PF01636"/>
    </source>
</evidence>
<dbReference type="AlphaFoldDB" id="A0A975BWQ2"/>
<dbReference type="InterPro" id="IPR027417">
    <property type="entry name" value="P-loop_NTPase"/>
</dbReference>
<proteinExistence type="predicted"/>
<dbReference type="InterPro" id="IPR052732">
    <property type="entry name" value="Cell-binding_unc_protein"/>
</dbReference>
<feature type="domain" description="Aminoglycoside phosphotransferase" evidence="1">
    <location>
        <begin position="130"/>
        <end position="277"/>
    </location>
</feature>
<accession>A0A975BWQ2</accession>